<comment type="function">
    <text evidence="5 6">Associates with the EF-Tu.GDP complex and induces the exchange of GDP to GTP. It remains bound to the aminoacyl-tRNA.EF-Tu.GTP complex up to the GTP hydrolysis stage on the ribosome.</text>
</comment>
<evidence type="ECO:0000256" key="3">
    <source>
        <dbReference type="ARBA" id="ARBA00022768"/>
    </source>
</evidence>
<dbReference type="SUPFAM" id="SSF54713">
    <property type="entry name" value="Elongation factor Ts (EF-Ts), dimerisation domain"/>
    <property type="match status" value="2"/>
</dbReference>
<evidence type="ECO:0000256" key="4">
    <source>
        <dbReference type="ARBA" id="ARBA00022917"/>
    </source>
</evidence>
<comment type="subcellular location">
    <subcellularLocation>
        <location evidence="5 7">Cytoplasm</location>
    </subcellularLocation>
</comment>
<dbReference type="InterPro" id="IPR009060">
    <property type="entry name" value="UBA-like_sf"/>
</dbReference>
<dbReference type="NCBIfam" id="TIGR00116">
    <property type="entry name" value="tsf"/>
    <property type="match status" value="1"/>
</dbReference>
<evidence type="ECO:0000256" key="6">
    <source>
        <dbReference type="RuleBase" id="RU000642"/>
    </source>
</evidence>
<reference evidence="9 10" key="2">
    <citation type="journal article" date="2011" name="Stand. Genomic Sci.">
        <title>Complete genome sequence of Isosphaera pallida type strain (IS1B).</title>
        <authorList>
            <consortium name="US DOE Joint Genome Institute (JGI-PGF)"/>
            <person name="Goker M."/>
            <person name="Cleland D."/>
            <person name="Saunders E."/>
            <person name="Lapidus A."/>
            <person name="Nolan M."/>
            <person name="Lucas S."/>
            <person name="Hammon N."/>
            <person name="Deshpande S."/>
            <person name="Cheng J.F."/>
            <person name="Tapia R."/>
            <person name="Han C."/>
            <person name="Goodwin L."/>
            <person name="Pitluck S."/>
            <person name="Liolios K."/>
            <person name="Pagani I."/>
            <person name="Ivanova N."/>
            <person name="Mavromatis K."/>
            <person name="Pati A."/>
            <person name="Chen A."/>
            <person name="Palaniappan K."/>
            <person name="Land M."/>
            <person name="Hauser L."/>
            <person name="Chang Y.J."/>
            <person name="Jeffries C.D."/>
            <person name="Detter J.C."/>
            <person name="Beck B."/>
            <person name="Woyke T."/>
            <person name="Bristow J."/>
            <person name="Eisen J.A."/>
            <person name="Markowitz V."/>
            <person name="Hugenholtz P."/>
            <person name="Kyrpides N.C."/>
            <person name="Klenk H.P."/>
        </authorList>
    </citation>
    <scope>NUCLEOTIDE SEQUENCE [LARGE SCALE GENOMIC DNA]</scope>
    <source>
        <strain evidence="10">ATCC 43644 / DSM 9630 / IS1B</strain>
    </source>
</reference>
<gene>
    <name evidence="5" type="primary">tsf</name>
    <name evidence="9" type="ordered locus">Isop_1595</name>
</gene>
<dbReference type="Gene3D" id="1.10.8.10">
    <property type="entry name" value="DNA helicase RuvA subunit, C-terminal domain"/>
    <property type="match status" value="1"/>
</dbReference>
<evidence type="ECO:0000256" key="7">
    <source>
        <dbReference type="RuleBase" id="RU000643"/>
    </source>
</evidence>
<feature type="domain" description="Translation elongation factor EFTs/EF1B dimerisation" evidence="8">
    <location>
        <begin position="73"/>
        <end position="299"/>
    </location>
</feature>
<sequence length="308" mass="33398">MSEISAKVVNEFRKVTGLGLMKCKELLAQAGGDMEKALTLAKEQGVKDAGKRAGRATSMGRLEFASTQDGRAGALVEVNCETDFVARNDEFKAFAQDLAAHVLAHAPTGATDEERVAALMSQPFRDGRTVAEEVTAVNARTGENVSVSRVCRFAVATGGRVECYIHHDFKSGALVQLDVDQVEAGSHEEVQHFAKDLALHITACAPIAVSRDQIPPEVIAEQKRIFMAQLADKPEAMREKIAEGKLQAWYAEGVLLDQDFIKDMDKEKKRKVREALADLSKTIGANVTIGGFVRYVVGESQKPAPATE</sequence>
<protein>
    <recommendedName>
        <fullName evidence="2 5">Elongation factor Ts</fullName>
        <shortName evidence="5">EF-Ts</shortName>
    </recommendedName>
</protein>
<keyword evidence="5" id="KW-0963">Cytoplasm</keyword>
<keyword evidence="3 5" id="KW-0251">Elongation factor</keyword>
<dbReference type="HAMAP" id="MF_00050">
    <property type="entry name" value="EF_Ts"/>
    <property type="match status" value="1"/>
</dbReference>
<dbReference type="Pfam" id="PF00889">
    <property type="entry name" value="EF_TS"/>
    <property type="match status" value="1"/>
</dbReference>
<proteinExistence type="inferred from homology"/>
<dbReference type="Gene3D" id="3.30.479.20">
    <property type="entry name" value="Elongation factor Ts, dimerisation domain"/>
    <property type="match status" value="2"/>
</dbReference>
<feature type="region of interest" description="Involved in Mg(2+) ion dislocation from EF-Tu" evidence="5">
    <location>
        <begin position="82"/>
        <end position="85"/>
    </location>
</feature>
<comment type="similarity">
    <text evidence="1 5 6">Belongs to the EF-Ts family.</text>
</comment>
<evidence type="ECO:0000313" key="10">
    <source>
        <dbReference type="Proteomes" id="UP000008631"/>
    </source>
</evidence>
<dbReference type="InterPro" id="IPR014039">
    <property type="entry name" value="Transl_elong_EFTs/EF1B_dimer"/>
</dbReference>
<dbReference type="GO" id="GO:0005737">
    <property type="term" value="C:cytoplasm"/>
    <property type="evidence" value="ECO:0007669"/>
    <property type="project" value="UniProtKB-SubCell"/>
</dbReference>
<dbReference type="InterPro" id="IPR001816">
    <property type="entry name" value="Transl_elong_EFTs/EF1B"/>
</dbReference>
<dbReference type="InParanoid" id="E8QZP3"/>
<dbReference type="SUPFAM" id="SSF46934">
    <property type="entry name" value="UBA-like"/>
    <property type="match status" value="1"/>
</dbReference>
<dbReference type="Proteomes" id="UP000008631">
    <property type="component" value="Chromosome"/>
</dbReference>
<evidence type="ECO:0000256" key="5">
    <source>
        <dbReference type="HAMAP-Rule" id="MF_00050"/>
    </source>
</evidence>
<dbReference type="HOGENOM" id="CLU_047155_0_0_0"/>
<dbReference type="PANTHER" id="PTHR11741:SF0">
    <property type="entry name" value="ELONGATION FACTOR TS, MITOCHONDRIAL"/>
    <property type="match status" value="1"/>
</dbReference>
<evidence type="ECO:0000256" key="2">
    <source>
        <dbReference type="ARBA" id="ARBA00016956"/>
    </source>
</evidence>
<name>E8QZP3_ISOPI</name>
<dbReference type="InterPro" id="IPR018101">
    <property type="entry name" value="Transl_elong_Ts_CS"/>
</dbReference>
<evidence type="ECO:0000313" key="9">
    <source>
        <dbReference type="EMBL" id="ADV62179.1"/>
    </source>
</evidence>
<accession>E8QZP3</accession>
<keyword evidence="4 5" id="KW-0648">Protein biosynthesis</keyword>
<organism evidence="9 10">
    <name type="scientific">Isosphaera pallida (strain ATCC 43644 / DSM 9630 / IS1B)</name>
    <dbReference type="NCBI Taxonomy" id="575540"/>
    <lineage>
        <taxon>Bacteria</taxon>
        <taxon>Pseudomonadati</taxon>
        <taxon>Planctomycetota</taxon>
        <taxon>Planctomycetia</taxon>
        <taxon>Isosphaerales</taxon>
        <taxon>Isosphaeraceae</taxon>
        <taxon>Isosphaera</taxon>
    </lineage>
</organism>
<dbReference type="RefSeq" id="WP_013564467.1">
    <property type="nucleotide sequence ID" value="NC_014962.1"/>
</dbReference>
<keyword evidence="10" id="KW-1185">Reference proteome</keyword>
<dbReference type="PROSITE" id="PS01127">
    <property type="entry name" value="EF_TS_2"/>
    <property type="match status" value="1"/>
</dbReference>
<dbReference type="FunCoup" id="E8QZP3">
    <property type="interactions" value="526"/>
</dbReference>
<dbReference type="InterPro" id="IPR036402">
    <property type="entry name" value="EF-Ts_dimer_sf"/>
</dbReference>
<dbReference type="OrthoDB" id="9808348at2"/>
<dbReference type="PANTHER" id="PTHR11741">
    <property type="entry name" value="ELONGATION FACTOR TS"/>
    <property type="match status" value="1"/>
</dbReference>
<dbReference type="STRING" id="575540.Isop_1595"/>
<dbReference type="AlphaFoldDB" id="E8QZP3"/>
<dbReference type="eggNOG" id="COG0264">
    <property type="taxonomic scope" value="Bacteria"/>
</dbReference>
<reference key="1">
    <citation type="submission" date="2010-11" db="EMBL/GenBank/DDBJ databases">
        <title>The complete sequence of chromosome of Isophaera pallida ATCC 43644.</title>
        <authorList>
            <consortium name="US DOE Joint Genome Institute (JGI-PGF)"/>
            <person name="Lucas S."/>
            <person name="Copeland A."/>
            <person name="Lapidus A."/>
            <person name="Bruce D."/>
            <person name="Goodwin L."/>
            <person name="Pitluck S."/>
            <person name="Kyrpides N."/>
            <person name="Mavromatis K."/>
            <person name="Pagani I."/>
            <person name="Ivanova N."/>
            <person name="Saunders E."/>
            <person name="Brettin T."/>
            <person name="Detter J.C."/>
            <person name="Han C."/>
            <person name="Tapia R."/>
            <person name="Land M."/>
            <person name="Hauser L."/>
            <person name="Markowitz V."/>
            <person name="Cheng J.-F."/>
            <person name="Hugenholtz P."/>
            <person name="Woyke T."/>
            <person name="Wu D."/>
            <person name="Eisen J.A."/>
        </authorList>
    </citation>
    <scope>NUCLEOTIDE SEQUENCE</scope>
    <source>
        <strain>ATCC 43644</strain>
    </source>
</reference>
<dbReference type="FunFam" id="1.10.8.10:FF:000001">
    <property type="entry name" value="Elongation factor Ts"/>
    <property type="match status" value="1"/>
</dbReference>
<dbReference type="GO" id="GO:0003746">
    <property type="term" value="F:translation elongation factor activity"/>
    <property type="evidence" value="ECO:0007669"/>
    <property type="project" value="UniProtKB-UniRule"/>
</dbReference>
<evidence type="ECO:0000256" key="1">
    <source>
        <dbReference type="ARBA" id="ARBA00005532"/>
    </source>
</evidence>
<dbReference type="EMBL" id="CP002353">
    <property type="protein sequence ID" value="ADV62179.1"/>
    <property type="molecule type" value="Genomic_DNA"/>
</dbReference>
<dbReference type="Gene3D" id="1.10.286.20">
    <property type="match status" value="1"/>
</dbReference>
<dbReference type="KEGG" id="ipa:Isop_1595"/>
<evidence type="ECO:0000259" key="8">
    <source>
        <dbReference type="Pfam" id="PF00889"/>
    </source>
</evidence>